<protein>
    <submittedName>
        <fullName evidence="2">Uncharacterized protein</fullName>
    </submittedName>
</protein>
<evidence type="ECO:0000313" key="3">
    <source>
        <dbReference type="Proteomes" id="UP000608522"/>
    </source>
</evidence>
<organism evidence="2 3">
    <name type="scientific">Streptomyces spororaveus</name>
    <dbReference type="NCBI Taxonomy" id="284039"/>
    <lineage>
        <taxon>Bacteria</taxon>
        <taxon>Bacillati</taxon>
        <taxon>Actinomycetota</taxon>
        <taxon>Actinomycetes</taxon>
        <taxon>Kitasatosporales</taxon>
        <taxon>Streptomycetaceae</taxon>
        <taxon>Streptomyces</taxon>
    </lineage>
</organism>
<feature type="compositionally biased region" description="Basic and acidic residues" evidence="1">
    <location>
        <begin position="99"/>
        <end position="115"/>
    </location>
</feature>
<keyword evidence="3" id="KW-1185">Reference proteome</keyword>
<evidence type="ECO:0000313" key="2">
    <source>
        <dbReference type="EMBL" id="GHI82222.1"/>
    </source>
</evidence>
<dbReference type="EMBL" id="BNED01000005">
    <property type="protein sequence ID" value="GHI82222.1"/>
    <property type="molecule type" value="Genomic_DNA"/>
</dbReference>
<comment type="caution">
    <text evidence="2">The sequence shown here is derived from an EMBL/GenBank/DDBJ whole genome shotgun (WGS) entry which is preliminary data.</text>
</comment>
<gene>
    <name evidence="2" type="ORF">Sspor_77830</name>
</gene>
<feature type="region of interest" description="Disordered" evidence="1">
    <location>
        <begin position="66"/>
        <end position="134"/>
    </location>
</feature>
<feature type="compositionally biased region" description="Basic and acidic residues" evidence="1">
    <location>
        <begin position="122"/>
        <end position="134"/>
    </location>
</feature>
<sequence length="134" mass="14484">MDNLFSDTFPFVYDPRKGPQSCFPKSQPLLMRADSSFEATGAYPGPALTPRPATAVVTLSDRRPLPAARCPLGSPGASGQPGSRHDFLASEVNNSLGHRRYDYKGTHRTGPRTDRVINPSSEHSEYGEGGDVHA</sequence>
<dbReference type="Proteomes" id="UP000608522">
    <property type="component" value="Unassembled WGS sequence"/>
</dbReference>
<evidence type="ECO:0000256" key="1">
    <source>
        <dbReference type="SAM" id="MobiDB-lite"/>
    </source>
</evidence>
<proteinExistence type="predicted"/>
<accession>A0ABQ3TPG7</accession>
<name>A0ABQ3TPG7_9ACTN</name>
<reference evidence="3" key="1">
    <citation type="submission" date="2023-07" db="EMBL/GenBank/DDBJ databases">
        <title>Whole genome shotgun sequence of Streptomyces spororaveus NBRC 15456.</title>
        <authorList>
            <person name="Komaki H."/>
            <person name="Tamura T."/>
        </authorList>
    </citation>
    <scope>NUCLEOTIDE SEQUENCE [LARGE SCALE GENOMIC DNA]</scope>
    <source>
        <strain evidence="3">NBRC 15456</strain>
    </source>
</reference>